<dbReference type="EMBL" id="CP081303">
    <property type="protein sequence ID" value="QZE15160.1"/>
    <property type="molecule type" value="Genomic_DNA"/>
</dbReference>
<protein>
    <submittedName>
        <fullName evidence="1">Iron-containing alcohol dehydrogenase</fullName>
    </submittedName>
</protein>
<evidence type="ECO:0000313" key="1">
    <source>
        <dbReference type="EMBL" id="QZE15160.1"/>
    </source>
</evidence>
<gene>
    <name evidence="1" type="ORF">K4L44_04830</name>
</gene>
<evidence type="ECO:0000313" key="2">
    <source>
        <dbReference type="Proteomes" id="UP000826212"/>
    </source>
</evidence>
<proteinExistence type="predicted"/>
<keyword evidence="2" id="KW-1185">Reference proteome</keyword>
<accession>A0AC61NHK9</accession>
<dbReference type="Proteomes" id="UP000826212">
    <property type="component" value="Chromosome"/>
</dbReference>
<organism evidence="1 2">
    <name type="scientific">Halosquirtibacter laminarini</name>
    <dbReference type="NCBI Taxonomy" id="3374600"/>
    <lineage>
        <taxon>Bacteria</taxon>
        <taxon>Pseudomonadati</taxon>
        <taxon>Bacteroidota</taxon>
        <taxon>Bacteroidia</taxon>
        <taxon>Marinilabiliales</taxon>
        <taxon>Prolixibacteraceae</taxon>
        <taxon>Halosquirtibacter</taxon>
    </lineage>
</organism>
<sequence length="385" mass="42908">MKNFSFQNSVKIVFGKNQISQLPTLIEEGKKVMVLYGGGSIKRNGIYDQVMDSLKNYEVIEFSGIEPNPVYETLMRAVEIIRNEKVDFLLAVGGGSVLDGTKFISAAVNFKGYTWDIMAKNAPLTEPTLPIGTVLTLPATGSEMNANFVVTNKDTQEKLGMNKPEVLPQFSILDPQAMFSLPERQISNGIVDTFIHTTEQYLTYPDAGYLQDRQAEGILQTLVEIGPKYLENKTDYDLASNFMWCATNALNGLIGVGVPQDWVTHMIGHELTAYYGVDHGQSLAIVLPGVLELKRVEKAGKIIQYAERVWGITEGTEDEKIDAAIQKTIDFFESLQVKTRLSDYGIDGSRFQDIKNRFVRRGLTGIGERGTFTPDDIVKVLELRK</sequence>
<reference evidence="1" key="1">
    <citation type="submission" date="2021-08" db="EMBL/GenBank/DDBJ databases">
        <title>Novel anaerobic bacterium isolated from sea squirt in East Sea, Republic of Korea.</title>
        <authorList>
            <person name="Nguyen T.H."/>
            <person name="Li Z."/>
            <person name="Lee Y.-J."/>
            <person name="Ko J."/>
            <person name="Kim S.-G."/>
        </authorList>
    </citation>
    <scope>NUCLEOTIDE SEQUENCE</scope>
    <source>
        <strain evidence="1">KCTC 25031</strain>
    </source>
</reference>
<name>A0AC61NHK9_9BACT</name>